<dbReference type="Proteomes" id="UP000191135">
    <property type="component" value="Chromosome"/>
</dbReference>
<sequence length="367" mass="40106" precursor="true">MFRTKISKCIRFTAGALASTMLLASTADACTGITLMAKDGSVVRARTMEFGVDLQSNVIVSPRNFERVGETPDGKPGLTWTSKYASVGTNGVDMPVIVDGLNEKGLSIGIFYFSQSAGYQPYTADAQNSTLAPWQLGSYILDNFATVEEAKAALSDITVAPVTFAHFGIVLPLHYVITDAAGNTIVVEYVDGELNIHDNEVGVITNNPPFDWHMTNLKNYVNLSYDNVPPKQFGNVKITGFGEGTGMLGVPGDFTSPSRFVRAALFQTGVDQGATSEDDVFEAFHILNNFDIPKGAIRETDADGQVHQDYTQWTTANDLEKQRFYFRTYDNSSIRFVDLKAQDLDAADIKTIEMEGYETATELGTDK</sequence>
<feature type="chain" id="PRO_5010700924" evidence="3">
    <location>
        <begin position="30"/>
        <end position="367"/>
    </location>
</feature>
<dbReference type="EC" id="3.5.1.24" evidence="5"/>
<reference evidence="5 6" key="1">
    <citation type="submission" date="2017-03" db="EMBL/GenBank/DDBJ databases">
        <title>Foreign affairs: Plasmid Transfer between Roseobacters and Rhizobia.</title>
        <authorList>
            <person name="Bartling P."/>
            <person name="Bunk B."/>
            <person name="Overmann J."/>
            <person name="Brinkmann H."/>
            <person name="Petersen J."/>
        </authorList>
    </citation>
    <scope>NUCLEOTIDE SEQUENCE [LARGE SCALE GENOMIC DNA]</scope>
    <source>
        <strain evidence="5 6">MACL11</strain>
    </source>
</reference>
<feature type="signal peptide" evidence="3">
    <location>
        <begin position="1"/>
        <end position="29"/>
    </location>
</feature>
<gene>
    <name evidence="5" type="primary">cbh_2</name>
    <name evidence="5" type="ORF">Mame_02196</name>
</gene>
<evidence type="ECO:0000256" key="3">
    <source>
        <dbReference type="SAM" id="SignalP"/>
    </source>
</evidence>
<dbReference type="eggNOG" id="COG3049">
    <property type="taxonomic scope" value="Bacteria"/>
</dbReference>
<evidence type="ECO:0000256" key="1">
    <source>
        <dbReference type="ARBA" id="ARBA00006625"/>
    </source>
</evidence>
<dbReference type="KEGG" id="mmed:Mame_02196"/>
<organism evidence="5 6">
    <name type="scientific">Martelella mediterranea DSM 17316</name>
    <dbReference type="NCBI Taxonomy" id="1122214"/>
    <lineage>
        <taxon>Bacteria</taxon>
        <taxon>Pseudomonadati</taxon>
        <taxon>Pseudomonadota</taxon>
        <taxon>Alphaproteobacteria</taxon>
        <taxon>Hyphomicrobiales</taxon>
        <taxon>Aurantimonadaceae</taxon>
        <taxon>Martelella</taxon>
    </lineage>
</organism>
<dbReference type="AlphaFoldDB" id="A0A1U9Z1F9"/>
<dbReference type="STRING" id="1122214.Mame_02196"/>
<comment type="similarity">
    <text evidence="1">Belongs to the peptidase C59 family.</text>
</comment>
<evidence type="ECO:0000256" key="2">
    <source>
        <dbReference type="ARBA" id="ARBA00022801"/>
    </source>
</evidence>
<dbReference type="Pfam" id="PF02275">
    <property type="entry name" value="CBAH"/>
    <property type="match status" value="1"/>
</dbReference>
<dbReference type="SUPFAM" id="SSF56235">
    <property type="entry name" value="N-terminal nucleophile aminohydrolases (Ntn hydrolases)"/>
    <property type="match status" value="1"/>
</dbReference>
<protein>
    <submittedName>
        <fullName evidence="5">Choloylglycine hydrolase</fullName>
        <ecNumber evidence="5">3.5.1.24</ecNumber>
    </submittedName>
</protein>
<keyword evidence="6" id="KW-1185">Reference proteome</keyword>
<name>A0A1U9Z1F9_9HYPH</name>
<accession>A0A1U9Z1F9</accession>
<keyword evidence="2 5" id="KW-0378">Hydrolase</keyword>
<evidence type="ECO:0000313" key="5">
    <source>
        <dbReference type="EMBL" id="AQZ51531.1"/>
    </source>
</evidence>
<dbReference type="CDD" id="cd00542">
    <property type="entry name" value="Ntn_PVA"/>
    <property type="match status" value="1"/>
</dbReference>
<dbReference type="PANTHER" id="PTHR35527">
    <property type="entry name" value="CHOLOYLGLYCINE HYDROLASE"/>
    <property type="match status" value="1"/>
</dbReference>
<feature type="domain" description="Choloylglycine hydrolase/NAAA C-terminal" evidence="4">
    <location>
        <begin position="30"/>
        <end position="351"/>
    </location>
</feature>
<evidence type="ECO:0000313" key="6">
    <source>
        <dbReference type="Proteomes" id="UP000191135"/>
    </source>
</evidence>
<dbReference type="Gene3D" id="3.60.60.10">
    <property type="entry name" value="Penicillin V Acylase, Chain A"/>
    <property type="match status" value="1"/>
</dbReference>
<dbReference type="EMBL" id="CP020330">
    <property type="protein sequence ID" value="AQZ51531.1"/>
    <property type="molecule type" value="Genomic_DNA"/>
</dbReference>
<dbReference type="GO" id="GO:0045302">
    <property type="term" value="F:choloylglycine hydrolase activity"/>
    <property type="evidence" value="ECO:0007669"/>
    <property type="project" value="UniProtKB-EC"/>
</dbReference>
<dbReference type="InterPro" id="IPR029055">
    <property type="entry name" value="Ntn_hydrolases_N"/>
</dbReference>
<dbReference type="InterPro" id="IPR052193">
    <property type="entry name" value="Peptidase_C59"/>
</dbReference>
<dbReference type="RefSeq" id="WP_018067557.1">
    <property type="nucleotide sequence ID" value="NZ_AQWH01000045.1"/>
</dbReference>
<evidence type="ECO:0000259" key="4">
    <source>
        <dbReference type="Pfam" id="PF02275"/>
    </source>
</evidence>
<proteinExistence type="inferred from homology"/>
<keyword evidence="3" id="KW-0732">Signal</keyword>
<dbReference type="InterPro" id="IPR029132">
    <property type="entry name" value="CBAH/NAAA_C"/>
</dbReference>
<dbReference type="PANTHER" id="PTHR35527:SF2">
    <property type="entry name" value="HYDROLASE"/>
    <property type="match status" value="1"/>
</dbReference>